<evidence type="ECO:0000256" key="1">
    <source>
        <dbReference type="SAM" id="MobiDB-lite"/>
    </source>
</evidence>
<dbReference type="PROSITE" id="PS51382">
    <property type="entry name" value="SPX"/>
    <property type="match status" value="1"/>
</dbReference>
<evidence type="ECO:0000259" key="2">
    <source>
        <dbReference type="PROSITE" id="PS51382"/>
    </source>
</evidence>
<evidence type="ECO:0000313" key="3">
    <source>
        <dbReference type="EMBL" id="CAE8740263.1"/>
    </source>
</evidence>
<feature type="compositionally biased region" description="Basic residues" evidence="1">
    <location>
        <begin position="200"/>
        <end position="217"/>
    </location>
</feature>
<comment type="caution">
    <text evidence="3">The sequence shown here is derived from an EMBL/GenBank/DDBJ whole genome shotgun (WGS) entry which is preliminary data.</text>
</comment>
<dbReference type="InterPro" id="IPR004331">
    <property type="entry name" value="SPX_dom"/>
</dbReference>
<feature type="domain" description="SPX" evidence="2">
    <location>
        <begin position="1"/>
        <end position="37"/>
    </location>
</feature>
<dbReference type="EMBL" id="CAJNNW010037241">
    <property type="protein sequence ID" value="CAE8740263.1"/>
    <property type="molecule type" value="Genomic_DNA"/>
</dbReference>
<accession>A0A813M402</accession>
<feature type="region of interest" description="Disordered" evidence="1">
    <location>
        <begin position="172"/>
        <end position="255"/>
    </location>
</feature>
<proteinExistence type="predicted"/>
<dbReference type="AlphaFoldDB" id="A0A813M402"/>
<evidence type="ECO:0000313" key="4">
    <source>
        <dbReference type="Proteomes" id="UP000626109"/>
    </source>
</evidence>
<name>A0A813M402_POLGL</name>
<protein>
    <recommendedName>
        <fullName evidence="2">SPX domain-containing protein</fullName>
    </recommendedName>
</protein>
<feature type="compositionally biased region" description="Gly residues" evidence="1">
    <location>
        <begin position="236"/>
        <end position="255"/>
    </location>
</feature>
<reference evidence="3" key="1">
    <citation type="submission" date="2021-02" db="EMBL/GenBank/DDBJ databases">
        <authorList>
            <person name="Dougan E. K."/>
            <person name="Rhodes N."/>
            <person name="Thang M."/>
            <person name="Chan C."/>
        </authorList>
    </citation>
    <scope>NUCLEOTIDE SEQUENCE</scope>
</reference>
<gene>
    <name evidence="3" type="ORF">PGLA2088_LOCUS49956</name>
</gene>
<organism evidence="3 4">
    <name type="scientific">Polarella glacialis</name>
    <name type="common">Dinoflagellate</name>
    <dbReference type="NCBI Taxonomy" id="89957"/>
    <lineage>
        <taxon>Eukaryota</taxon>
        <taxon>Sar</taxon>
        <taxon>Alveolata</taxon>
        <taxon>Dinophyceae</taxon>
        <taxon>Suessiales</taxon>
        <taxon>Suessiaceae</taxon>
        <taxon>Polarella</taxon>
    </lineage>
</organism>
<dbReference type="Proteomes" id="UP000626109">
    <property type="component" value="Unassembled WGS sequence"/>
</dbReference>
<sequence>MLNNLLQYIEVNLTAIRKIFKKFEKKVPAEIRVRNVRDYKAHHDLFMPSMQHMLVTAVQIQRLVLVAEATDGSEGAKGAFLTQIGPESLALLTWLCGPAAVDEVLGTLPAARIDVYAKPGGLPADTAHATPGGATTQASAGGQAAVAVPVRQAFQAAAVGQAQANQAQMQCQGQALQAENESPRDESPEDAGGEDLVSKTGRRRGGRNNRSGGRGRKAYGVVQSRPALSPACTEIGKGGVSPAGAGRSGGKGGRVSKGAEQGFGIFGQMPAMVGAMQGTDPNLLAAMMPMFWPAPIAPQAG</sequence>